<name>A0A9D3ZY64_9ROSI</name>
<sequence length="150" mass="17477">MDTVFPKRAMTYAKKIAGNHVWCKDVKKEIKQNAERANTIVQHPIRVGCGYELASCLKGRPTFTRYAPIWMLRRETINRGYAVSSTPFELAPNMNLRRVPKGHLTFTRIRTNMDVQERDNQQRLCRYCRNLGHTKATCSILRDTLRPQHC</sequence>
<reference evidence="1 2" key="1">
    <citation type="journal article" date="2021" name="Plant Biotechnol. J.">
        <title>Multi-omics assisted identification of the key and species-specific regulatory components of drought-tolerant mechanisms in Gossypium stocksii.</title>
        <authorList>
            <person name="Yu D."/>
            <person name="Ke L."/>
            <person name="Zhang D."/>
            <person name="Wu Y."/>
            <person name="Sun Y."/>
            <person name="Mei J."/>
            <person name="Sun J."/>
            <person name="Sun Y."/>
        </authorList>
    </citation>
    <scope>NUCLEOTIDE SEQUENCE [LARGE SCALE GENOMIC DNA]</scope>
    <source>
        <strain evidence="2">cv. E1</strain>
        <tissue evidence="1">Leaf</tissue>
    </source>
</reference>
<dbReference type="Proteomes" id="UP000828251">
    <property type="component" value="Unassembled WGS sequence"/>
</dbReference>
<gene>
    <name evidence="1" type="ORF">J1N35_025336</name>
</gene>
<protein>
    <submittedName>
        <fullName evidence="1">Uncharacterized protein</fullName>
    </submittedName>
</protein>
<organism evidence="1 2">
    <name type="scientific">Gossypium stocksii</name>
    <dbReference type="NCBI Taxonomy" id="47602"/>
    <lineage>
        <taxon>Eukaryota</taxon>
        <taxon>Viridiplantae</taxon>
        <taxon>Streptophyta</taxon>
        <taxon>Embryophyta</taxon>
        <taxon>Tracheophyta</taxon>
        <taxon>Spermatophyta</taxon>
        <taxon>Magnoliopsida</taxon>
        <taxon>eudicotyledons</taxon>
        <taxon>Gunneridae</taxon>
        <taxon>Pentapetalae</taxon>
        <taxon>rosids</taxon>
        <taxon>malvids</taxon>
        <taxon>Malvales</taxon>
        <taxon>Malvaceae</taxon>
        <taxon>Malvoideae</taxon>
        <taxon>Gossypium</taxon>
    </lineage>
</organism>
<accession>A0A9D3ZY64</accession>
<comment type="caution">
    <text evidence="1">The sequence shown here is derived from an EMBL/GenBank/DDBJ whole genome shotgun (WGS) entry which is preliminary data.</text>
</comment>
<keyword evidence="2" id="KW-1185">Reference proteome</keyword>
<evidence type="ECO:0000313" key="1">
    <source>
        <dbReference type="EMBL" id="KAH1073008.1"/>
    </source>
</evidence>
<dbReference type="EMBL" id="JAIQCV010000008">
    <property type="protein sequence ID" value="KAH1073008.1"/>
    <property type="molecule type" value="Genomic_DNA"/>
</dbReference>
<proteinExistence type="predicted"/>
<evidence type="ECO:0000313" key="2">
    <source>
        <dbReference type="Proteomes" id="UP000828251"/>
    </source>
</evidence>
<dbReference type="AlphaFoldDB" id="A0A9D3ZY64"/>